<accession>A0A485BSE6</accession>
<organism evidence="1 2">
    <name type="scientific">Raoultella planticola</name>
    <name type="common">Klebsiella planticola</name>
    <dbReference type="NCBI Taxonomy" id="575"/>
    <lineage>
        <taxon>Bacteria</taxon>
        <taxon>Pseudomonadati</taxon>
        <taxon>Pseudomonadota</taxon>
        <taxon>Gammaproteobacteria</taxon>
        <taxon>Enterobacterales</taxon>
        <taxon>Enterobacteriaceae</taxon>
        <taxon>Klebsiella/Raoultella group</taxon>
        <taxon>Raoultella</taxon>
    </lineage>
</organism>
<gene>
    <name evidence="1" type="ORF">NCTC12998_04110</name>
</gene>
<proteinExistence type="predicted"/>
<evidence type="ECO:0000313" key="2">
    <source>
        <dbReference type="Proteomes" id="UP000345637"/>
    </source>
</evidence>
<name>A0A485BSE6_RAOPL</name>
<evidence type="ECO:0000313" key="1">
    <source>
        <dbReference type="EMBL" id="VFS71519.1"/>
    </source>
</evidence>
<sequence length="167" mass="18352">MAGAFLTNIDTHERYAERFHAAQGIEQFAVGNNAHAAGLQRLIAGIKWFPQLFVLGNQAGRFRQLLSFQASFQPGLRFHQLGTQFFSSDNGTVPARLPRRPAPAVRRYIRPSTVRKSTAEYLSGTGRWLSSAQQQHLTGDIGGHIRVTVAVTAHPGGKAHRYKSTGS</sequence>
<protein>
    <submittedName>
        <fullName evidence="1">Uncharacterized protein</fullName>
    </submittedName>
</protein>
<dbReference type="EMBL" id="CAADJE010000024">
    <property type="protein sequence ID" value="VFS71519.1"/>
    <property type="molecule type" value="Genomic_DNA"/>
</dbReference>
<reference evidence="1 2" key="1">
    <citation type="submission" date="2019-03" db="EMBL/GenBank/DDBJ databases">
        <authorList>
            <consortium name="Pathogen Informatics"/>
        </authorList>
    </citation>
    <scope>NUCLEOTIDE SEQUENCE [LARGE SCALE GENOMIC DNA]</scope>
    <source>
        <strain evidence="1 2">NCTC12998</strain>
    </source>
</reference>
<dbReference type="Proteomes" id="UP000345637">
    <property type="component" value="Unassembled WGS sequence"/>
</dbReference>
<dbReference type="AlphaFoldDB" id="A0A485BSE6"/>